<dbReference type="EMBL" id="VJWA01000001">
    <property type="protein sequence ID" value="TRW17581.1"/>
    <property type="molecule type" value="Genomic_DNA"/>
</dbReference>
<keyword evidence="3" id="KW-1185">Reference proteome</keyword>
<evidence type="ECO:0000313" key="2">
    <source>
        <dbReference type="EMBL" id="TRW17581.1"/>
    </source>
</evidence>
<organism evidence="2 3">
    <name type="scientific">Glacieibacterium frigidum</name>
    <dbReference type="NCBI Taxonomy" id="2593303"/>
    <lineage>
        <taxon>Bacteria</taxon>
        <taxon>Pseudomonadati</taxon>
        <taxon>Pseudomonadota</taxon>
        <taxon>Alphaproteobacteria</taxon>
        <taxon>Sphingomonadales</taxon>
        <taxon>Sphingosinicellaceae</taxon>
        <taxon>Glacieibacterium</taxon>
    </lineage>
</organism>
<dbReference type="Proteomes" id="UP000317894">
    <property type="component" value="Unassembled WGS sequence"/>
</dbReference>
<evidence type="ECO:0000313" key="3">
    <source>
        <dbReference type="Proteomes" id="UP000317894"/>
    </source>
</evidence>
<dbReference type="AlphaFoldDB" id="A0A552UHB9"/>
<reference evidence="2 3" key="1">
    <citation type="submission" date="2019-07" db="EMBL/GenBank/DDBJ databases">
        <title>Novel species isolated from glacier.</title>
        <authorList>
            <person name="Liu Q."/>
            <person name="Xin Y.-H."/>
        </authorList>
    </citation>
    <scope>NUCLEOTIDE SEQUENCE [LARGE SCALE GENOMIC DNA]</scope>
    <source>
        <strain evidence="2 3">LB1R16</strain>
    </source>
</reference>
<dbReference type="RefSeq" id="WP_143555126.1">
    <property type="nucleotide sequence ID" value="NZ_VJWA01000001.1"/>
</dbReference>
<dbReference type="PANTHER" id="PTHR33490:SF12">
    <property type="entry name" value="BLL5557 PROTEIN"/>
    <property type="match status" value="1"/>
</dbReference>
<dbReference type="SMART" id="SM00460">
    <property type="entry name" value="TGc"/>
    <property type="match status" value="1"/>
</dbReference>
<dbReference type="InterPro" id="IPR038765">
    <property type="entry name" value="Papain-like_cys_pep_sf"/>
</dbReference>
<dbReference type="OrthoDB" id="5438043at2"/>
<comment type="caution">
    <text evidence="2">The sequence shown here is derived from an EMBL/GenBank/DDBJ whole genome shotgun (WGS) entry which is preliminary data.</text>
</comment>
<dbReference type="Pfam" id="PF01841">
    <property type="entry name" value="Transglut_core"/>
    <property type="match status" value="1"/>
</dbReference>
<dbReference type="InterPro" id="IPR002931">
    <property type="entry name" value="Transglutaminase-like"/>
</dbReference>
<dbReference type="PANTHER" id="PTHR33490">
    <property type="entry name" value="BLR5614 PROTEIN-RELATED"/>
    <property type="match status" value="1"/>
</dbReference>
<dbReference type="Gene3D" id="2.60.40.2250">
    <property type="match status" value="1"/>
</dbReference>
<dbReference type="SUPFAM" id="SSF54001">
    <property type="entry name" value="Cysteine proteinases"/>
    <property type="match status" value="1"/>
</dbReference>
<gene>
    <name evidence="2" type="ORF">FMM06_05375</name>
</gene>
<sequence length="256" mass="27692">MRLLAQSHIANNYASPTEIMAKVQVAHAPGQTIVSEYLAVSPHHALDAVELEDGRLLRGIIEGDVEIVYRAVVDVEPRAELHADLLQHEWSDLPADVLPYLMPSRFCPADKFMRFTGREFGSLSGGAKAIAIVDWIREHVDYIHGISNAETTAENTFIDRAGVCRDFTHLGITLCRAGGIPARAVAAYALALDPPDFHAVFEVWLGDGWWLVDPTGLAPVAGLIRIAHGRDAADIAFLTTSGAVTPIAITVSVAKI</sequence>
<feature type="domain" description="Transglutaminase-like" evidence="1">
    <location>
        <begin position="156"/>
        <end position="216"/>
    </location>
</feature>
<protein>
    <submittedName>
        <fullName evidence="2">Transglutaminase family protein</fullName>
    </submittedName>
</protein>
<proteinExistence type="predicted"/>
<name>A0A552UHB9_9SPHN</name>
<evidence type="ECO:0000259" key="1">
    <source>
        <dbReference type="SMART" id="SM00460"/>
    </source>
</evidence>
<accession>A0A552UHB9</accession>
<dbReference type="Gene3D" id="3.10.620.30">
    <property type="match status" value="1"/>
</dbReference>